<dbReference type="Proteomes" id="UP000014155">
    <property type="component" value="Unassembled WGS sequence"/>
</dbReference>
<dbReference type="Pfam" id="PF08239">
    <property type="entry name" value="SH3_3"/>
    <property type="match status" value="1"/>
</dbReference>
<sequence length="292" mass="31752">MKRKRIYTITAALLVSVFTFLPVRTGQYMVAASEAYQKVDSSSGVITANEVNLRTGPATTFDILCKLKKDQKVTVMGKLGDWYAVYVGANGNVGSVSSRYLKLDKAKTTTGTKQVATQNNSGKSTAATTAKNSQSGSKAAVPGSADKTKSTAENTSSKATVSEKPMNISSDEQALFDAVNKARKEEGLKALQFDAQLVTVARLKAKDMKDNNYFSHTSKYYGTPFDMMKKYGIKFSTAGENIAGNQSIDKVVKAWLKENGNNIYNDKFTHTGIGIVDSPTYGKLFVQMFIKK</sequence>
<dbReference type="RefSeq" id="WP_004627314.1">
    <property type="nucleotide sequence ID" value="NZ_AORV01000044.1"/>
</dbReference>
<dbReference type="PANTHER" id="PTHR31157">
    <property type="entry name" value="SCP DOMAIN-CONTAINING PROTEIN"/>
    <property type="match status" value="1"/>
</dbReference>
<reference evidence="3 4" key="1">
    <citation type="journal article" date="2013" name="Genome Announc.">
        <title>Draft Genome Sequence of the Cellulolytic, Mesophilic, Anaerobic Bacterium Clostridium termitidis Strain CT1112 (DSM 5398).</title>
        <authorList>
            <person name="Lal S."/>
            <person name="Ramachandran U."/>
            <person name="Zhang X."/>
            <person name="Munir R."/>
            <person name="Sparling R."/>
            <person name="Levin D.B."/>
        </authorList>
    </citation>
    <scope>NUCLEOTIDE SEQUENCE [LARGE SCALE GENOMIC DNA]</scope>
    <source>
        <strain evidence="3 4">CT1112</strain>
    </source>
</reference>
<dbReference type="SUPFAM" id="SSF55797">
    <property type="entry name" value="PR-1-like"/>
    <property type="match status" value="1"/>
</dbReference>
<accession>S0FRB8</accession>
<dbReference type="InterPro" id="IPR003646">
    <property type="entry name" value="SH3-like_bac-type"/>
</dbReference>
<feature type="domain" description="SH3b" evidence="2">
    <location>
        <begin position="41"/>
        <end position="105"/>
    </location>
</feature>
<name>S0FRB8_RUMCE</name>
<protein>
    <submittedName>
        <fullName evidence="3">SCP-like extracellular protein</fullName>
    </submittedName>
</protein>
<dbReference type="CDD" id="cd05379">
    <property type="entry name" value="CAP_bacterial"/>
    <property type="match status" value="1"/>
</dbReference>
<dbReference type="InterPro" id="IPR014044">
    <property type="entry name" value="CAP_dom"/>
</dbReference>
<dbReference type="AlphaFoldDB" id="S0FRB8"/>
<feature type="region of interest" description="Disordered" evidence="1">
    <location>
        <begin position="109"/>
        <end position="164"/>
    </location>
</feature>
<feature type="compositionally biased region" description="Polar residues" evidence="1">
    <location>
        <begin position="151"/>
        <end position="160"/>
    </location>
</feature>
<organism evidence="3 4">
    <name type="scientific">Ruminiclostridium cellobioparum subsp. termitidis CT1112</name>
    <dbReference type="NCBI Taxonomy" id="1195236"/>
    <lineage>
        <taxon>Bacteria</taxon>
        <taxon>Bacillati</taxon>
        <taxon>Bacillota</taxon>
        <taxon>Clostridia</taxon>
        <taxon>Eubacteriales</taxon>
        <taxon>Oscillospiraceae</taxon>
        <taxon>Ruminiclostridium</taxon>
    </lineage>
</organism>
<evidence type="ECO:0000256" key="1">
    <source>
        <dbReference type="SAM" id="MobiDB-lite"/>
    </source>
</evidence>
<gene>
    <name evidence="3" type="ORF">CTER_3237</name>
</gene>
<evidence type="ECO:0000313" key="4">
    <source>
        <dbReference type="Proteomes" id="UP000014155"/>
    </source>
</evidence>
<keyword evidence="4" id="KW-1185">Reference proteome</keyword>
<dbReference type="Pfam" id="PF00188">
    <property type="entry name" value="CAP"/>
    <property type="match status" value="1"/>
</dbReference>
<proteinExistence type="predicted"/>
<dbReference type="EMBL" id="AORV01000044">
    <property type="protein sequence ID" value="EMS71033.1"/>
    <property type="molecule type" value="Genomic_DNA"/>
</dbReference>
<feature type="compositionally biased region" description="Polar residues" evidence="1">
    <location>
        <begin position="109"/>
        <end position="137"/>
    </location>
</feature>
<dbReference type="eggNOG" id="COG2340">
    <property type="taxonomic scope" value="Bacteria"/>
</dbReference>
<dbReference type="PROSITE" id="PS51781">
    <property type="entry name" value="SH3B"/>
    <property type="match status" value="1"/>
</dbReference>
<dbReference type="InterPro" id="IPR035940">
    <property type="entry name" value="CAP_sf"/>
</dbReference>
<evidence type="ECO:0000313" key="3">
    <source>
        <dbReference type="EMBL" id="EMS71033.1"/>
    </source>
</evidence>
<dbReference type="SMART" id="SM00287">
    <property type="entry name" value="SH3b"/>
    <property type="match status" value="1"/>
</dbReference>
<dbReference type="PATRIC" id="fig|1195236.3.peg.3460"/>
<dbReference type="STRING" id="1195236.CTER_3237"/>
<dbReference type="Gene3D" id="2.30.30.40">
    <property type="entry name" value="SH3 Domains"/>
    <property type="match status" value="1"/>
</dbReference>
<dbReference type="Gene3D" id="3.40.33.10">
    <property type="entry name" value="CAP"/>
    <property type="match status" value="1"/>
</dbReference>
<dbReference type="PANTHER" id="PTHR31157:SF1">
    <property type="entry name" value="SCP DOMAIN-CONTAINING PROTEIN"/>
    <property type="match status" value="1"/>
</dbReference>
<comment type="caution">
    <text evidence="3">The sequence shown here is derived from an EMBL/GenBank/DDBJ whole genome shotgun (WGS) entry which is preliminary data.</text>
</comment>
<evidence type="ECO:0000259" key="2">
    <source>
        <dbReference type="PROSITE" id="PS51781"/>
    </source>
</evidence>